<reference evidence="3" key="2">
    <citation type="journal article" date="2013" name="Nat. Commun.">
        <title>Genome of the Chinese tree shrew.</title>
        <authorList>
            <person name="Fan Y."/>
            <person name="Huang Z.Y."/>
            <person name="Cao C.C."/>
            <person name="Chen C.S."/>
            <person name="Chen Y.X."/>
            <person name="Fan D.D."/>
            <person name="He J."/>
            <person name="Hou H.L."/>
            <person name="Hu L."/>
            <person name="Hu X.T."/>
            <person name="Jiang X.T."/>
            <person name="Lai R."/>
            <person name="Lang Y.S."/>
            <person name="Liang B."/>
            <person name="Liao S.G."/>
            <person name="Mu D."/>
            <person name="Ma Y.Y."/>
            <person name="Niu Y.Y."/>
            <person name="Sun X.Q."/>
            <person name="Xia J.Q."/>
            <person name="Xiao J."/>
            <person name="Xiong Z.Q."/>
            <person name="Xu L."/>
            <person name="Yang L."/>
            <person name="Zhang Y."/>
            <person name="Zhao W."/>
            <person name="Zhao X.D."/>
            <person name="Zheng Y.T."/>
            <person name="Zhou J.M."/>
            <person name="Zhu Y.B."/>
            <person name="Zhang G.J."/>
            <person name="Wang J."/>
            <person name="Yao Y.G."/>
        </authorList>
    </citation>
    <scope>NUCLEOTIDE SEQUENCE [LARGE SCALE GENOMIC DNA]</scope>
</reference>
<sequence length="112" mass="12134">MTPGVAASDDNTKVFNDTKVRTSTPNEAETYEKAVLFCLSEDKNVILEEGREIPVGGVGQTVDDPSNTTVKMLPDKDCHYARHDASCETKESKKEDLASPSGPLPVLPVRAK</sequence>
<feature type="region of interest" description="Disordered" evidence="1">
    <location>
        <begin position="84"/>
        <end position="112"/>
    </location>
</feature>
<dbReference type="InterPro" id="IPR029006">
    <property type="entry name" value="ADF-H/Gelsolin-like_dom_sf"/>
</dbReference>
<evidence type="ECO:0000313" key="3">
    <source>
        <dbReference type="Proteomes" id="UP000011518"/>
    </source>
</evidence>
<evidence type="ECO:0000313" key="2">
    <source>
        <dbReference type="EMBL" id="ELW70335.1"/>
    </source>
</evidence>
<keyword evidence="3" id="KW-1185">Reference proteome</keyword>
<dbReference type="InterPro" id="IPR017904">
    <property type="entry name" value="ADF/Cofilin"/>
</dbReference>
<feature type="compositionally biased region" description="Basic and acidic residues" evidence="1">
    <location>
        <begin position="10"/>
        <end position="20"/>
    </location>
</feature>
<dbReference type="STRING" id="246437.L9L579"/>
<reference evidence="3" key="1">
    <citation type="submission" date="2012-07" db="EMBL/GenBank/DDBJ databases">
        <title>Genome of the Chinese tree shrew, a rising model animal genetically related to primates.</title>
        <authorList>
            <person name="Zhang G."/>
            <person name="Fan Y."/>
            <person name="Yao Y."/>
            <person name="Huang Z."/>
        </authorList>
    </citation>
    <scope>NUCLEOTIDE SEQUENCE [LARGE SCALE GENOMIC DNA]</scope>
</reference>
<gene>
    <name evidence="2" type="ORF">TREES_T100006278</name>
</gene>
<dbReference type="Proteomes" id="UP000011518">
    <property type="component" value="Unassembled WGS sequence"/>
</dbReference>
<dbReference type="EMBL" id="KB320499">
    <property type="protein sequence ID" value="ELW70335.1"/>
    <property type="molecule type" value="Genomic_DNA"/>
</dbReference>
<evidence type="ECO:0000256" key="1">
    <source>
        <dbReference type="SAM" id="MobiDB-lite"/>
    </source>
</evidence>
<dbReference type="GO" id="GO:0015629">
    <property type="term" value="C:actin cytoskeleton"/>
    <property type="evidence" value="ECO:0007669"/>
    <property type="project" value="InterPro"/>
</dbReference>
<dbReference type="GO" id="GO:0030042">
    <property type="term" value="P:actin filament depolymerization"/>
    <property type="evidence" value="ECO:0007669"/>
    <property type="project" value="InterPro"/>
</dbReference>
<dbReference type="SUPFAM" id="SSF55753">
    <property type="entry name" value="Actin depolymerizing proteins"/>
    <property type="match status" value="1"/>
</dbReference>
<dbReference type="InParanoid" id="L9L579"/>
<dbReference type="AlphaFoldDB" id="L9L579"/>
<dbReference type="PANTHER" id="PTHR11913">
    <property type="entry name" value="COFILIN-RELATED"/>
    <property type="match status" value="1"/>
</dbReference>
<name>L9L579_TUPCH</name>
<feature type="compositionally biased region" description="Basic and acidic residues" evidence="1">
    <location>
        <begin position="84"/>
        <end position="97"/>
    </location>
</feature>
<feature type="region of interest" description="Disordered" evidence="1">
    <location>
        <begin position="1"/>
        <end position="26"/>
    </location>
</feature>
<dbReference type="PRINTS" id="PR00006">
    <property type="entry name" value="COFILIN"/>
</dbReference>
<accession>L9L579</accession>
<organism evidence="2 3">
    <name type="scientific">Tupaia chinensis</name>
    <name type="common">Chinese tree shrew</name>
    <name type="synonym">Tupaia belangeri chinensis</name>
    <dbReference type="NCBI Taxonomy" id="246437"/>
    <lineage>
        <taxon>Eukaryota</taxon>
        <taxon>Metazoa</taxon>
        <taxon>Chordata</taxon>
        <taxon>Craniata</taxon>
        <taxon>Vertebrata</taxon>
        <taxon>Euteleostomi</taxon>
        <taxon>Mammalia</taxon>
        <taxon>Eutheria</taxon>
        <taxon>Euarchontoglires</taxon>
        <taxon>Scandentia</taxon>
        <taxon>Tupaiidae</taxon>
        <taxon>Tupaia</taxon>
    </lineage>
</organism>
<dbReference type="Gene3D" id="3.40.20.10">
    <property type="entry name" value="Severin"/>
    <property type="match status" value="1"/>
</dbReference>
<protein>
    <submittedName>
        <fullName evidence="2">Cofilin-1</fullName>
    </submittedName>
</protein>
<proteinExistence type="predicted"/>